<feature type="transmembrane region" description="Helical" evidence="1">
    <location>
        <begin position="40"/>
        <end position="63"/>
    </location>
</feature>
<name>A0A7X5ZNM6_9PSEU</name>
<feature type="transmembrane region" description="Helical" evidence="1">
    <location>
        <begin position="70"/>
        <end position="88"/>
    </location>
</feature>
<keyword evidence="3" id="KW-1185">Reference proteome</keyword>
<organism evidence="2 3">
    <name type="scientific">Saccharomonospora amisosensis</name>
    <dbReference type="NCBI Taxonomy" id="1128677"/>
    <lineage>
        <taxon>Bacteria</taxon>
        <taxon>Bacillati</taxon>
        <taxon>Actinomycetota</taxon>
        <taxon>Actinomycetes</taxon>
        <taxon>Pseudonocardiales</taxon>
        <taxon>Pseudonocardiaceae</taxon>
        <taxon>Saccharomonospora</taxon>
    </lineage>
</organism>
<gene>
    <name evidence="2" type="ORF">FHU38_000222</name>
</gene>
<feature type="transmembrane region" description="Helical" evidence="1">
    <location>
        <begin position="7"/>
        <end position="28"/>
    </location>
</feature>
<feature type="transmembrane region" description="Helical" evidence="1">
    <location>
        <begin position="94"/>
        <end position="115"/>
    </location>
</feature>
<evidence type="ECO:0000313" key="3">
    <source>
        <dbReference type="Proteomes" id="UP000545493"/>
    </source>
</evidence>
<dbReference type="Proteomes" id="UP000545493">
    <property type="component" value="Unassembled WGS sequence"/>
</dbReference>
<keyword evidence="1" id="KW-0472">Membrane</keyword>
<evidence type="ECO:0000256" key="1">
    <source>
        <dbReference type="SAM" id="Phobius"/>
    </source>
</evidence>
<proteinExistence type="predicted"/>
<keyword evidence="1" id="KW-1133">Transmembrane helix</keyword>
<keyword evidence="1" id="KW-0812">Transmembrane</keyword>
<dbReference type="AlphaFoldDB" id="A0A7X5ZNM6"/>
<comment type="caution">
    <text evidence="2">The sequence shown here is derived from an EMBL/GenBank/DDBJ whole genome shotgun (WGS) entry which is preliminary data.</text>
</comment>
<accession>A0A7X5ZNM6</accession>
<evidence type="ECO:0000313" key="2">
    <source>
        <dbReference type="EMBL" id="NIJ09878.1"/>
    </source>
</evidence>
<sequence>MEIVYDLLVVTHLLGMAGIISGVVARAITTAGPAGAITLYSAGAQVITGLALVGIASAGLVAADVNNTKVAVKLGIAVLVLVLAHVLWRRPQSSGKGLFATLAGLTVANVVIAVFW</sequence>
<reference evidence="2 3" key="1">
    <citation type="submission" date="2020-03" db="EMBL/GenBank/DDBJ databases">
        <title>Sequencing the genomes of 1000 actinobacteria strains.</title>
        <authorList>
            <person name="Klenk H.-P."/>
        </authorList>
    </citation>
    <scope>NUCLEOTIDE SEQUENCE [LARGE SCALE GENOMIC DNA]</scope>
    <source>
        <strain evidence="2 3">DSM 45685</strain>
    </source>
</reference>
<evidence type="ECO:0008006" key="4">
    <source>
        <dbReference type="Google" id="ProtNLM"/>
    </source>
</evidence>
<dbReference type="RefSeq" id="WP_167165647.1">
    <property type="nucleotide sequence ID" value="NZ_JAAOYM010000001.1"/>
</dbReference>
<dbReference type="EMBL" id="JAAOYM010000001">
    <property type="protein sequence ID" value="NIJ09878.1"/>
    <property type="molecule type" value="Genomic_DNA"/>
</dbReference>
<protein>
    <recommendedName>
        <fullName evidence="4">Integral membrane protein</fullName>
    </recommendedName>
</protein>